<evidence type="ECO:0000256" key="3">
    <source>
        <dbReference type="SAM" id="MobiDB-lite"/>
    </source>
</evidence>
<reference evidence="5 6" key="1">
    <citation type="submission" date="2019-04" db="EMBL/GenBank/DDBJ databases">
        <title>Chromosome genome assembly for Takifugu flavidus.</title>
        <authorList>
            <person name="Xiao S."/>
        </authorList>
    </citation>
    <scope>NUCLEOTIDE SEQUENCE [LARGE SCALE GENOMIC DNA]</scope>
    <source>
        <strain evidence="5">HTHZ2018</strain>
        <tissue evidence="5">Muscle</tissue>
    </source>
</reference>
<dbReference type="Pfam" id="PF01344">
    <property type="entry name" value="Kelch_1"/>
    <property type="match status" value="1"/>
</dbReference>
<name>A0A5C6MHZ5_9TELE</name>
<dbReference type="Pfam" id="PF07707">
    <property type="entry name" value="BACK"/>
    <property type="match status" value="1"/>
</dbReference>
<dbReference type="SMART" id="SM00875">
    <property type="entry name" value="BACK"/>
    <property type="match status" value="1"/>
</dbReference>
<dbReference type="Gene3D" id="2.120.10.80">
    <property type="entry name" value="Kelch-type beta propeller"/>
    <property type="match status" value="1"/>
</dbReference>
<dbReference type="Pfam" id="PF24681">
    <property type="entry name" value="Kelch_KLHDC2_KLHL20_DRC7"/>
    <property type="match status" value="1"/>
</dbReference>
<dbReference type="Gene3D" id="1.25.40.420">
    <property type="match status" value="1"/>
</dbReference>
<feature type="region of interest" description="Disordered" evidence="3">
    <location>
        <begin position="1"/>
        <end position="72"/>
    </location>
</feature>
<evidence type="ECO:0000313" key="5">
    <source>
        <dbReference type="EMBL" id="TWW54218.1"/>
    </source>
</evidence>
<evidence type="ECO:0000256" key="2">
    <source>
        <dbReference type="ARBA" id="ARBA00022737"/>
    </source>
</evidence>
<proteinExistence type="predicted"/>
<evidence type="ECO:0000313" key="6">
    <source>
        <dbReference type="Proteomes" id="UP000324091"/>
    </source>
</evidence>
<comment type="caution">
    <text evidence="5">The sequence shown here is derived from an EMBL/GenBank/DDBJ whole genome shotgun (WGS) entry which is preliminary data.</text>
</comment>
<dbReference type="Proteomes" id="UP000324091">
    <property type="component" value="Unassembled WGS sequence"/>
</dbReference>
<feature type="compositionally biased region" description="Pro residues" evidence="3">
    <location>
        <begin position="147"/>
        <end position="160"/>
    </location>
</feature>
<gene>
    <name evidence="5" type="ORF">D4764_0264670</name>
</gene>
<dbReference type="SMART" id="SM00612">
    <property type="entry name" value="Kelch"/>
    <property type="match status" value="5"/>
</dbReference>
<evidence type="ECO:0000259" key="4">
    <source>
        <dbReference type="SMART" id="SM00875"/>
    </source>
</evidence>
<feature type="compositionally biased region" description="Polar residues" evidence="3">
    <location>
        <begin position="18"/>
        <end position="34"/>
    </location>
</feature>
<dbReference type="Gene3D" id="3.40.50.12700">
    <property type="match status" value="1"/>
</dbReference>
<dbReference type="InterPro" id="IPR011705">
    <property type="entry name" value="BACK"/>
</dbReference>
<protein>
    <submittedName>
        <fullName evidence="5">Kelch-like protein 6</fullName>
    </submittedName>
</protein>
<keyword evidence="1" id="KW-0880">Kelch repeat</keyword>
<keyword evidence="2" id="KW-0677">Repeat</keyword>
<dbReference type="Gene3D" id="3.40.50.12690">
    <property type="match status" value="1"/>
</dbReference>
<accession>A0A5C6MHZ5</accession>
<dbReference type="InterPro" id="IPR015915">
    <property type="entry name" value="Kelch-typ_b-propeller"/>
</dbReference>
<dbReference type="EMBL" id="RHFK02000340">
    <property type="protein sequence ID" value="TWW54218.1"/>
    <property type="molecule type" value="Genomic_DNA"/>
</dbReference>
<feature type="compositionally biased region" description="Polar residues" evidence="3">
    <location>
        <begin position="60"/>
        <end position="71"/>
    </location>
</feature>
<sequence length="764" mass="84604">MSQAKQIALLKASGAGDRSTTATNDTTLPWTGSINAEIPATAPAESRRHRQGAMPKGAAHSTSFLRPTESQGFIARDGAGALVSSTPLKPREPWSVVARGARARPSPPPPPPYLPLDNSWLSPDEEPESARSTWPSATILVRSSHDPAPPSPGSSPPPPHLQTFCHPGARVAEVTSSALQLSAQHPSASTLVLEAGINDLKFQQSEVLKQDFISLVDRLLDTGKRLIISGPLPPPRYGDVVTSRLHQLHLWLKGYCLGNTVDIVHHKCYELHPKVPVVWNYNEKLLLDVVRLRKVEVKFLRVVDACAGFLSRSLHLESCIGILNLADSHVLTSLKTGAQDYIVSKFSQVVQQRDFLELPADSLESVLQRDDLDANCEGVFEAVTRWVRARQDERCPLLARLLSHVRLPLLEPAYFVEKVEADELIRSCTEVFPLMQEVRRYHLTGRGVVSERTKPRVQHFMSEVFLIIGGCAKDEHFVSTVTCLDPLRRSRLDVARLPITEMEDQSQNRKWVEFACVTFCNEVYISGGKDTQHEVWKYNGALDKWIQVEALKTGRWRHKMAAHDGKVYALGGFDGVQRLASVEAYDPFHNCWTQATPLAVGVSSFAAASFDRWIYVIGGGPNGKLATDQVQRWEPGRDFWEMRAPIPVETKCTNAVAFNGCIYVVGGAMHAMYCYSPLSDSWSLITRLFGERASCAIAACNNKLFITGGRDNKNQVISTVMCWDVDQAVLTEECILPMGVSHHGSVTLMKSYTHIHKITAASET</sequence>
<feature type="region of interest" description="Disordered" evidence="3">
    <location>
        <begin position="99"/>
        <end position="164"/>
    </location>
</feature>
<dbReference type="SUPFAM" id="SSF117281">
    <property type="entry name" value="Kelch motif"/>
    <property type="match status" value="1"/>
</dbReference>
<dbReference type="PANTHER" id="PTHR24412">
    <property type="entry name" value="KELCH PROTEIN"/>
    <property type="match status" value="1"/>
</dbReference>
<dbReference type="PANTHER" id="PTHR24412:SF428">
    <property type="entry name" value="KELCH-LIKE PROTEIN 6"/>
    <property type="match status" value="1"/>
</dbReference>
<organism evidence="5 6">
    <name type="scientific">Takifugu flavidus</name>
    <name type="common">sansaifugu</name>
    <dbReference type="NCBI Taxonomy" id="433684"/>
    <lineage>
        <taxon>Eukaryota</taxon>
        <taxon>Metazoa</taxon>
        <taxon>Chordata</taxon>
        <taxon>Craniata</taxon>
        <taxon>Vertebrata</taxon>
        <taxon>Euteleostomi</taxon>
        <taxon>Actinopterygii</taxon>
        <taxon>Neopterygii</taxon>
        <taxon>Teleostei</taxon>
        <taxon>Neoteleostei</taxon>
        <taxon>Acanthomorphata</taxon>
        <taxon>Eupercaria</taxon>
        <taxon>Tetraodontiformes</taxon>
        <taxon>Tetradontoidea</taxon>
        <taxon>Tetraodontidae</taxon>
        <taxon>Takifugu</taxon>
    </lineage>
</organism>
<feature type="compositionally biased region" description="Pro residues" evidence="3">
    <location>
        <begin position="105"/>
        <end position="114"/>
    </location>
</feature>
<evidence type="ECO:0000256" key="1">
    <source>
        <dbReference type="ARBA" id="ARBA00022441"/>
    </source>
</evidence>
<keyword evidence="6" id="KW-1185">Reference proteome</keyword>
<feature type="domain" description="BACK" evidence="4">
    <location>
        <begin position="319"/>
        <end position="420"/>
    </location>
</feature>
<dbReference type="FunFam" id="1.25.40.420:FF:000001">
    <property type="entry name" value="Kelch-like family member 12"/>
    <property type="match status" value="1"/>
</dbReference>
<dbReference type="SUPFAM" id="SSF52266">
    <property type="entry name" value="SGNH hydrolase"/>
    <property type="match status" value="1"/>
</dbReference>
<dbReference type="AlphaFoldDB" id="A0A5C6MHZ5"/>
<dbReference type="InterPro" id="IPR006652">
    <property type="entry name" value="Kelch_1"/>
</dbReference>